<organism evidence="7 8">
    <name type="scientific">Gloeophyllum trabeum (strain ATCC 11539 / FP-39264 / Madison 617)</name>
    <name type="common">Brown rot fungus</name>
    <dbReference type="NCBI Taxonomy" id="670483"/>
    <lineage>
        <taxon>Eukaryota</taxon>
        <taxon>Fungi</taxon>
        <taxon>Dikarya</taxon>
        <taxon>Basidiomycota</taxon>
        <taxon>Agaricomycotina</taxon>
        <taxon>Agaricomycetes</taxon>
        <taxon>Gloeophyllales</taxon>
        <taxon>Gloeophyllaceae</taxon>
        <taxon>Gloeophyllum</taxon>
    </lineage>
</organism>
<keyword evidence="4" id="KW-1015">Disulfide bond</keyword>
<dbReference type="SUPFAM" id="SSF50630">
    <property type="entry name" value="Acid proteases"/>
    <property type="match status" value="1"/>
</dbReference>
<accession>S7RUI8</accession>
<dbReference type="InterPro" id="IPR021109">
    <property type="entry name" value="Peptidase_aspartic_dom_sf"/>
</dbReference>
<feature type="non-terminal residue" evidence="7">
    <location>
        <position position="1"/>
    </location>
</feature>
<keyword evidence="8" id="KW-1185">Reference proteome</keyword>
<dbReference type="RefSeq" id="XP_007862972.1">
    <property type="nucleotide sequence ID" value="XM_007864781.1"/>
</dbReference>
<feature type="active site" evidence="3">
    <location>
        <position position="222"/>
    </location>
</feature>
<keyword evidence="2" id="KW-0064">Aspartyl protease</keyword>
<feature type="active site" evidence="3">
    <location>
        <position position="12"/>
    </location>
</feature>
<dbReference type="eggNOG" id="KOG1339">
    <property type="taxonomic scope" value="Eukaryota"/>
</dbReference>
<dbReference type="PROSITE" id="PS00141">
    <property type="entry name" value="ASP_PROTEASE"/>
    <property type="match status" value="2"/>
</dbReference>
<evidence type="ECO:0000313" key="8">
    <source>
        <dbReference type="Proteomes" id="UP000030669"/>
    </source>
</evidence>
<dbReference type="Gene3D" id="2.40.70.10">
    <property type="entry name" value="Acid Proteases"/>
    <property type="match status" value="2"/>
</dbReference>
<evidence type="ECO:0000256" key="1">
    <source>
        <dbReference type="ARBA" id="ARBA00007447"/>
    </source>
</evidence>
<keyword evidence="5" id="KW-1133">Transmembrane helix</keyword>
<feature type="domain" description="Peptidase A1" evidence="6">
    <location>
        <begin position="1"/>
        <end position="336"/>
    </location>
</feature>
<keyword evidence="5" id="KW-0472">Membrane</keyword>
<gene>
    <name evidence="7" type="ORF">GLOTRDRAFT_37409</name>
</gene>
<comment type="similarity">
    <text evidence="1">Belongs to the peptidase A1 family.</text>
</comment>
<dbReference type="KEGG" id="gtr:GLOTRDRAFT_37409"/>
<feature type="disulfide bond" evidence="4">
    <location>
        <begin position="25"/>
        <end position="30"/>
    </location>
</feature>
<dbReference type="PANTHER" id="PTHR47966">
    <property type="entry name" value="BETA-SITE APP-CLEAVING ENZYME, ISOFORM A-RELATED"/>
    <property type="match status" value="1"/>
</dbReference>
<protein>
    <submittedName>
        <fullName evidence="7">Acid protease</fullName>
    </submittedName>
</protein>
<dbReference type="GO" id="GO:0004190">
    <property type="term" value="F:aspartic-type endopeptidase activity"/>
    <property type="evidence" value="ECO:0007669"/>
    <property type="project" value="UniProtKB-KW"/>
</dbReference>
<dbReference type="OMA" id="FHLDYLM"/>
<dbReference type="PANTHER" id="PTHR47966:SF57">
    <property type="entry name" value="PEPTIDASE A1 DOMAIN-CONTAINING PROTEIN"/>
    <property type="match status" value="1"/>
</dbReference>
<keyword evidence="2" id="KW-0378">Hydrolase</keyword>
<proteinExistence type="inferred from homology"/>
<dbReference type="OrthoDB" id="15189at2759"/>
<evidence type="ECO:0000259" key="6">
    <source>
        <dbReference type="PROSITE" id="PS51767"/>
    </source>
</evidence>
<keyword evidence="5" id="KW-0812">Transmembrane</keyword>
<keyword evidence="7" id="KW-0645">Protease</keyword>
<dbReference type="CDD" id="cd05471">
    <property type="entry name" value="pepsin_like"/>
    <property type="match status" value="1"/>
</dbReference>
<evidence type="ECO:0000256" key="4">
    <source>
        <dbReference type="PIRSR" id="PIRSR601461-2"/>
    </source>
</evidence>
<feature type="transmembrane region" description="Helical" evidence="5">
    <location>
        <begin position="392"/>
        <end position="413"/>
    </location>
</feature>
<dbReference type="Pfam" id="PF00026">
    <property type="entry name" value="Asp"/>
    <property type="match status" value="1"/>
</dbReference>
<dbReference type="GO" id="GO:0006508">
    <property type="term" value="P:proteolysis"/>
    <property type="evidence" value="ECO:0007669"/>
    <property type="project" value="UniProtKB-KW"/>
</dbReference>
<sequence>SIGGHDFPVLLDTGSSDLWVISSDCTAADCLGIATYQTTPTLSLTDTPFKLGYLMGSVSGTVGYETITLGNYQICSQVFAVADQATDLSLSATGYSGILGLSFPAAASISTTSGISLVQNLFSAFYDDSKKYFAFKLGRDDDRTEPDDSSFTIGQLDEEVLQSIGHNLSGDIQFDEMPVVARSDGVYDYWKVPLLSLTIDSQPLQLSPSRVPEASSPLAVLDTGTTLILGPTLDVENFWGSFGNGTTRKNVWSQWEVRCERAARIGFLLGKEGHEYVVDPQDISWSGSRSGDGWCLGGIQANDQVNSADWILGDVFLRVFPFSCISSRLPQNVYVKHQVPTTSQPAVVGLLQATNADSAMARFKEQRGQDSAPPIQIRSAVHYRRRYKFTPIVLLTITWAIGFIGGSIGRLLFQRIGRCLGIRRKYMSHNTANPEVRVYSR</sequence>
<dbReference type="InterPro" id="IPR033121">
    <property type="entry name" value="PEPTIDASE_A1"/>
</dbReference>
<dbReference type="GeneID" id="19305771"/>
<dbReference type="HOGENOM" id="CLU_013253_8_3_1"/>
<dbReference type="Proteomes" id="UP000030669">
    <property type="component" value="Unassembled WGS sequence"/>
</dbReference>
<evidence type="ECO:0000313" key="7">
    <source>
        <dbReference type="EMBL" id="EPQ58400.1"/>
    </source>
</evidence>
<evidence type="ECO:0000256" key="5">
    <source>
        <dbReference type="SAM" id="Phobius"/>
    </source>
</evidence>
<dbReference type="AlphaFoldDB" id="S7RUI8"/>
<dbReference type="InterPro" id="IPR001969">
    <property type="entry name" value="Aspartic_peptidase_AS"/>
</dbReference>
<dbReference type="InterPro" id="IPR001461">
    <property type="entry name" value="Aspartic_peptidase_A1"/>
</dbReference>
<dbReference type="PROSITE" id="PS51767">
    <property type="entry name" value="PEPTIDASE_A1"/>
    <property type="match status" value="1"/>
</dbReference>
<evidence type="ECO:0000256" key="2">
    <source>
        <dbReference type="ARBA" id="ARBA00022750"/>
    </source>
</evidence>
<dbReference type="EMBL" id="KB469298">
    <property type="protein sequence ID" value="EPQ58400.1"/>
    <property type="molecule type" value="Genomic_DNA"/>
</dbReference>
<dbReference type="InterPro" id="IPR034164">
    <property type="entry name" value="Pepsin-like_dom"/>
</dbReference>
<name>S7RUI8_GLOTA</name>
<evidence type="ECO:0000256" key="3">
    <source>
        <dbReference type="PIRSR" id="PIRSR601461-1"/>
    </source>
</evidence>
<reference evidence="7 8" key="1">
    <citation type="journal article" date="2012" name="Science">
        <title>The Paleozoic origin of enzymatic lignin decomposition reconstructed from 31 fungal genomes.</title>
        <authorList>
            <person name="Floudas D."/>
            <person name="Binder M."/>
            <person name="Riley R."/>
            <person name="Barry K."/>
            <person name="Blanchette R.A."/>
            <person name="Henrissat B."/>
            <person name="Martinez A.T."/>
            <person name="Otillar R."/>
            <person name="Spatafora J.W."/>
            <person name="Yadav J.S."/>
            <person name="Aerts A."/>
            <person name="Benoit I."/>
            <person name="Boyd A."/>
            <person name="Carlson A."/>
            <person name="Copeland A."/>
            <person name="Coutinho P.M."/>
            <person name="de Vries R.P."/>
            <person name="Ferreira P."/>
            <person name="Findley K."/>
            <person name="Foster B."/>
            <person name="Gaskell J."/>
            <person name="Glotzer D."/>
            <person name="Gorecki P."/>
            <person name="Heitman J."/>
            <person name="Hesse C."/>
            <person name="Hori C."/>
            <person name="Igarashi K."/>
            <person name="Jurgens J.A."/>
            <person name="Kallen N."/>
            <person name="Kersten P."/>
            <person name="Kohler A."/>
            <person name="Kuees U."/>
            <person name="Kumar T.K.A."/>
            <person name="Kuo A."/>
            <person name="LaButti K."/>
            <person name="Larrondo L.F."/>
            <person name="Lindquist E."/>
            <person name="Ling A."/>
            <person name="Lombard V."/>
            <person name="Lucas S."/>
            <person name="Lundell T."/>
            <person name="Martin R."/>
            <person name="McLaughlin D.J."/>
            <person name="Morgenstern I."/>
            <person name="Morin E."/>
            <person name="Murat C."/>
            <person name="Nagy L.G."/>
            <person name="Nolan M."/>
            <person name="Ohm R.A."/>
            <person name="Patyshakuliyeva A."/>
            <person name="Rokas A."/>
            <person name="Ruiz-Duenas F.J."/>
            <person name="Sabat G."/>
            <person name="Salamov A."/>
            <person name="Samejima M."/>
            <person name="Schmutz J."/>
            <person name="Slot J.C."/>
            <person name="St John F."/>
            <person name="Stenlid J."/>
            <person name="Sun H."/>
            <person name="Sun S."/>
            <person name="Syed K."/>
            <person name="Tsang A."/>
            <person name="Wiebenga A."/>
            <person name="Young D."/>
            <person name="Pisabarro A."/>
            <person name="Eastwood D.C."/>
            <person name="Martin F."/>
            <person name="Cullen D."/>
            <person name="Grigoriev I.V."/>
            <person name="Hibbett D.S."/>
        </authorList>
    </citation>
    <scope>NUCLEOTIDE SEQUENCE [LARGE SCALE GENOMIC DNA]</scope>
    <source>
        <strain evidence="7 8">ATCC 11539</strain>
    </source>
</reference>